<dbReference type="SUPFAM" id="SSF54690">
    <property type="entry name" value="Molybdopterin synthase subunit MoaE"/>
    <property type="match status" value="1"/>
</dbReference>
<dbReference type="Gene3D" id="3.90.1170.40">
    <property type="entry name" value="Molybdopterin biosynthesis MoaE subunit"/>
    <property type="match status" value="1"/>
</dbReference>
<sequence length="125" mass="13966">MVEVTQDPITPDLIIDRVRGESSNGATVSFIGSLRGYSADGRRLRFAECEENQQAAEKLLREVGDEVRARWSLEDVAICHRVGRIEVGDVIMVVAIAAPHRQEAFEACQYAVDRAKENILIREVL</sequence>
<proteinExistence type="predicted"/>
<dbReference type="CDD" id="cd00756">
    <property type="entry name" value="MoaE"/>
    <property type="match status" value="1"/>
</dbReference>
<dbReference type="InterPro" id="IPR036563">
    <property type="entry name" value="MoaE_sf"/>
</dbReference>
<organism evidence="1">
    <name type="scientific">marine sediment metagenome</name>
    <dbReference type="NCBI Taxonomy" id="412755"/>
    <lineage>
        <taxon>unclassified sequences</taxon>
        <taxon>metagenomes</taxon>
        <taxon>ecological metagenomes</taxon>
    </lineage>
</organism>
<dbReference type="GO" id="GO:0006777">
    <property type="term" value="P:Mo-molybdopterin cofactor biosynthetic process"/>
    <property type="evidence" value="ECO:0007669"/>
    <property type="project" value="InterPro"/>
</dbReference>
<name>X1E1N0_9ZZZZ</name>
<reference evidence="1" key="1">
    <citation type="journal article" date="2014" name="Front. Microbiol.">
        <title>High frequency of phylogenetically diverse reductive dehalogenase-homologous genes in deep subseafloor sedimentary metagenomes.</title>
        <authorList>
            <person name="Kawai M."/>
            <person name="Futagami T."/>
            <person name="Toyoda A."/>
            <person name="Takaki Y."/>
            <person name="Nishi S."/>
            <person name="Hori S."/>
            <person name="Arai W."/>
            <person name="Tsubouchi T."/>
            <person name="Morono Y."/>
            <person name="Uchiyama I."/>
            <person name="Ito T."/>
            <person name="Fujiyama A."/>
            <person name="Inagaki F."/>
            <person name="Takami H."/>
        </authorList>
    </citation>
    <scope>NUCLEOTIDE SEQUENCE</scope>
    <source>
        <strain evidence="1">Expedition CK06-06</strain>
    </source>
</reference>
<comment type="caution">
    <text evidence="1">The sequence shown here is derived from an EMBL/GenBank/DDBJ whole genome shotgun (WGS) entry which is preliminary data.</text>
</comment>
<protein>
    <recommendedName>
        <fullName evidence="2">Molybdenum cofactor biosynthesis protein MoaE</fullName>
    </recommendedName>
</protein>
<evidence type="ECO:0000313" key="1">
    <source>
        <dbReference type="EMBL" id="GAH02548.1"/>
    </source>
</evidence>
<dbReference type="PANTHER" id="PTHR23404">
    <property type="entry name" value="MOLYBDOPTERIN SYNTHASE RELATED"/>
    <property type="match status" value="1"/>
</dbReference>
<dbReference type="Pfam" id="PF02391">
    <property type="entry name" value="MoaE"/>
    <property type="match status" value="1"/>
</dbReference>
<gene>
    <name evidence="1" type="ORF">S01H4_37745</name>
</gene>
<dbReference type="AlphaFoldDB" id="X1E1N0"/>
<accession>X1E1N0</accession>
<dbReference type="EMBL" id="BART01020298">
    <property type="protein sequence ID" value="GAH02548.1"/>
    <property type="molecule type" value="Genomic_DNA"/>
</dbReference>
<evidence type="ECO:0008006" key="2">
    <source>
        <dbReference type="Google" id="ProtNLM"/>
    </source>
</evidence>
<dbReference type="InterPro" id="IPR003448">
    <property type="entry name" value="Mopterin_biosynth_MoaE"/>
</dbReference>